<comment type="caution">
    <text evidence="2">The sequence shown here is derived from an EMBL/GenBank/DDBJ whole genome shotgun (WGS) entry which is preliminary data.</text>
</comment>
<sequence>MHTEHTLRLPDGTDIFYTDSGAPDTLDYTTVVVVHGIVFNGYVFERLHEWAPKYNARLVLMNRRGYHGSTPFTDAEVEEMHQGRKHFQDRLALQLACFLKHFIEKESAPPVNPDRSTGGLVLVGWSLANATTLSLLANPTVVGRELYEAIEPCLRTLVMYDPPTVALGYPMPPDTQVYYPLAVDPTVDPEERHSAIAVWVSAFYDHPDLGSGEPTGVHWAKPSEVVDPADTATIDCYSAEERAKFSTPFPVVLATDFPLFQPKMQALLQTQTHAALFEENTVSSYFPRLNVVHISGTRTIAVCIWAYTKTLRMYTDARASGKAIRPVKFVLVPGANHLRSGLCAVNPFARDAHLLQALHLRFNLILADLVHWSRSQGNITSAHRSISKSHLAALTWQLFVLEVPTLGRLSCSPFIPDTGKGLTFGPDFMRTEHTLRLPDGRDIFYTDSGAPNTLDYTTVVLIHGISFNGYVFERLHEWAPKYNARLVLMNRRGYHGSTPFTDAEVEHMHQGRKDFQDRLALQLAWFLKHFIE</sequence>
<dbReference type="Proteomes" id="UP001221142">
    <property type="component" value="Unassembled WGS sequence"/>
</dbReference>
<feature type="domain" description="AB hydrolase-1" evidence="1">
    <location>
        <begin position="31"/>
        <end position="274"/>
    </location>
</feature>
<dbReference type="AlphaFoldDB" id="A0AAD7FKM0"/>
<dbReference type="InterPro" id="IPR029058">
    <property type="entry name" value="AB_hydrolase_fold"/>
</dbReference>
<evidence type="ECO:0000313" key="2">
    <source>
        <dbReference type="EMBL" id="KAJ7630174.1"/>
    </source>
</evidence>
<accession>A0AAD7FKM0</accession>
<dbReference type="InterPro" id="IPR000073">
    <property type="entry name" value="AB_hydrolase_1"/>
</dbReference>
<keyword evidence="3" id="KW-1185">Reference proteome</keyword>
<reference evidence="2" key="1">
    <citation type="submission" date="2023-03" db="EMBL/GenBank/DDBJ databases">
        <title>Massive genome expansion in bonnet fungi (Mycena s.s.) driven by repeated elements and novel gene families across ecological guilds.</title>
        <authorList>
            <consortium name="Lawrence Berkeley National Laboratory"/>
            <person name="Harder C.B."/>
            <person name="Miyauchi S."/>
            <person name="Viragh M."/>
            <person name="Kuo A."/>
            <person name="Thoen E."/>
            <person name="Andreopoulos B."/>
            <person name="Lu D."/>
            <person name="Skrede I."/>
            <person name="Drula E."/>
            <person name="Henrissat B."/>
            <person name="Morin E."/>
            <person name="Kohler A."/>
            <person name="Barry K."/>
            <person name="LaButti K."/>
            <person name="Morin E."/>
            <person name="Salamov A."/>
            <person name="Lipzen A."/>
            <person name="Mereny Z."/>
            <person name="Hegedus B."/>
            <person name="Baldrian P."/>
            <person name="Stursova M."/>
            <person name="Weitz H."/>
            <person name="Taylor A."/>
            <person name="Grigoriev I.V."/>
            <person name="Nagy L.G."/>
            <person name="Martin F."/>
            <person name="Kauserud H."/>
        </authorList>
    </citation>
    <scope>NUCLEOTIDE SEQUENCE</scope>
    <source>
        <strain evidence="2">9284</strain>
    </source>
</reference>
<gene>
    <name evidence="2" type="ORF">FB45DRAFT_1150104</name>
</gene>
<dbReference type="SUPFAM" id="SSF53474">
    <property type="entry name" value="alpha/beta-Hydrolases"/>
    <property type="match status" value="2"/>
</dbReference>
<protein>
    <recommendedName>
        <fullName evidence="1">AB hydrolase-1 domain-containing protein</fullName>
    </recommendedName>
</protein>
<name>A0AAD7FKM0_9AGAR</name>
<organism evidence="2 3">
    <name type="scientific">Roridomyces roridus</name>
    <dbReference type="NCBI Taxonomy" id="1738132"/>
    <lineage>
        <taxon>Eukaryota</taxon>
        <taxon>Fungi</taxon>
        <taxon>Dikarya</taxon>
        <taxon>Basidiomycota</taxon>
        <taxon>Agaricomycotina</taxon>
        <taxon>Agaricomycetes</taxon>
        <taxon>Agaricomycetidae</taxon>
        <taxon>Agaricales</taxon>
        <taxon>Marasmiineae</taxon>
        <taxon>Mycenaceae</taxon>
        <taxon>Roridomyces</taxon>
    </lineage>
</organism>
<dbReference type="EMBL" id="JARKIF010000009">
    <property type="protein sequence ID" value="KAJ7630174.1"/>
    <property type="molecule type" value="Genomic_DNA"/>
</dbReference>
<dbReference type="Pfam" id="PF12697">
    <property type="entry name" value="Abhydrolase_6"/>
    <property type="match status" value="1"/>
</dbReference>
<dbReference type="Gene3D" id="3.40.50.1820">
    <property type="entry name" value="alpha/beta hydrolase"/>
    <property type="match status" value="2"/>
</dbReference>
<proteinExistence type="predicted"/>
<evidence type="ECO:0000313" key="3">
    <source>
        <dbReference type="Proteomes" id="UP001221142"/>
    </source>
</evidence>
<evidence type="ECO:0000259" key="1">
    <source>
        <dbReference type="Pfam" id="PF12697"/>
    </source>
</evidence>